<organism evidence="9 10">
    <name type="scientific">Cutaneotrichosporon cavernicola</name>
    <dbReference type="NCBI Taxonomy" id="279322"/>
    <lineage>
        <taxon>Eukaryota</taxon>
        <taxon>Fungi</taxon>
        <taxon>Dikarya</taxon>
        <taxon>Basidiomycota</taxon>
        <taxon>Agaricomycotina</taxon>
        <taxon>Tremellomycetes</taxon>
        <taxon>Trichosporonales</taxon>
        <taxon>Trichosporonaceae</taxon>
        <taxon>Cutaneotrichosporon</taxon>
    </lineage>
</organism>
<dbReference type="GO" id="GO:0002949">
    <property type="term" value="P:tRNA threonylcarbamoyladenosine modification"/>
    <property type="evidence" value="ECO:0007669"/>
    <property type="project" value="TreeGrafter"/>
</dbReference>
<evidence type="ECO:0000256" key="3">
    <source>
        <dbReference type="ARBA" id="ARBA00015316"/>
    </source>
</evidence>
<evidence type="ECO:0000256" key="8">
    <source>
        <dbReference type="RuleBase" id="RU004398"/>
    </source>
</evidence>
<dbReference type="PANTHER" id="PTHR15840">
    <property type="entry name" value="CGI-121 FAMILY MEMBER"/>
    <property type="match status" value="1"/>
</dbReference>
<dbReference type="GO" id="GO:0005634">
    <property type="term" value="C:nucleus"/>
    <property type="evidence" value="ECO:0007669"/>
    <property type="project" value="UniProtKB-SubCell"/>
</dbReference>
<dbReference type="Pfam" id="PF08617">
    <property type="entry name" value="CGI-121"/>
    <property type="match status" value="1"/>
</dbReference>
<keyword evidence="10" id="KW-1185">Reference proteome</keyword>
<evidence type="ECO:0000256" key="2">
    <source>
        <dbReference type="ARBA" id="ARBA00005546"/>
    </source>
</evidence>
<dbReference type="Gene3D" id="3.30.2380.10">
    <property type="entry name" value="CGI121/TPRKB"/>
    <property type="match status" value="1"/>
</dbReference>
<dbReference type="InterPro" id="IPR013926">
    <property type="entry name" value="CGI121/TPRKB"/>
</dbReference>
<evidence type="ECO:0000256" key="1">
    <source>
        <dbReference type="ARBA" id="ARBA00004123"/>
    </source>
</evidence>
<evidence type="ECO:0000256" key="6">
    <source>
        <dbReference type="ARBA" id="ARBA00023242"/>
    </source>
</evidence>
<accession>A0AA48QXR6</accession>
<comment type="function">
    <text evidence="7">Component of the EKC/KEOPS complex that is required for the formation of a threonylcarbamoyl group on adenosine at position 37 (t(6)A37) in tRNAs that read codons beginning with adenine. The complex is probably involved in the transfer of the threonylcarbamoyl moiety of threonylcarbamoyl-AMP (TC-AMP) to the N6 group of A37. CGI121 acts as an allosteric effector that regulates the t(6)A activity of the complex. The EKC/KEOPS complex also promotes both telomere uncapping and telomere elongation. The complex is required for efficient recruitment of transcriptional coactivators. CGI121 is not required for tRNA modification.</text>
</comment>
<dbReference type="GeneID" id="85497709"/>
<evidence type="ECO:0000313" key="9">
    <source>
        <dbReference type="EMBL" id="BEI93839.1"/>
    </source>
</evidence>
<evidence type="ECO:0000256" key="4">
    <source>
        <dbReference type="ARBA" id="ARBA00016009"/>
    </source>
</evidence>
<evidence type="ECO:0000256" key="7">
    <source>
        <dbReference type="ARBA" id="ARBA00025043"/>
    </source>
</evidence>
<sequence>METYTLAFAPPNLSPLHIAYFEDVENSASIKRRLVSAATTPGADGELARAAVDFAFIDADLVVSKSHLTTALLATLLTSLPNAPNAMLDAPPVPRTRTHNIHSEVLCALSPNNNISDAIRRFGVGEKTTRMVVVKFGGETAEVWKAIEAVVKGRLERVDKIDEVDVPWSRVDKVYKVGEMNQLKMPAAELEAAKCAAIVNAVAVKHAM</sequence>
<dbReference type="Proteomes" id="UP001233271">
    <property type="component" value="Chromosome 6"/>
</dbReference>
<keyword evidence="5" id="KW-0819">tRNA processing</keyword>
<gene>
    <name evidence="9" type="primary">CGI121</name>
    <name evidence="9" type="ORF">CcaverHIS019_0602980</name>
</gene>
<dbReference type="EMBL" id="AP028217">
    <property type="protein sequence ID" value="BEI93839.1"/>
    <property type="molecule type" value="Genomic_DNA"/>
</dbReference>
<protein>
    <recommendedName>
        <fullName evidence="4">EKC/KEOPS complex subunit CGI121</fullName>
    </recommendedName>
    <alternativeName>
        <fullName evidence="3">EKC/KEOPS complex subunit cgi121</fullName>
    </alternativeName>
</protein>
<proteinExistence type="inferred from homology"/>
<dbReference type="GO" id="GO:0000408">
    <property type="term" value="C:EKC/KEOPS complex"/>
    <property type="evidence" value="ECO:0007669"/>
    <property type="project" value="TreeGrafter"/>
</dbReference>
<dbReference type="GO" id="GO:0005829">
    <property type="term" value="C:cytosol"/>
    <property type="evidence" value="ECO:0007669"/>
    <property type="project" value="TreeGrafter"/>
</dbReference>
<comment type="subcellular location">
    <subcellularLocation>
        <location evidence="1">Nucleus</location>
    </subcellularLocation>
</comment>
<keyword evidence="6 8" id="KW-0539">Nucleus</keyword>
<evidence type="ECO:0000256" key="5">
    <source>
        <dbReference type="ARBA" id="ARBA00022694"/>
    </source>
</evidence>
<dbReference type="KEGG" id="ccac:CcaHIS019_0602980"/>
<dbReference type="AlphaFoldDB" id="A0AA48QXR6"/>
<evidence type="ECO:0000313" key="10">
    <source>
        <dbReference type="Proteomes" id="UP001233271"/>
    </source>
</evidence>
<name>A0AA48QXR6_9TREE</name>
<dbReference type="InterPro" id="IPR036504">
    <property type="entry name" value="CGI121/TPRKB_sf"/>
</dbReference>
<reference evidence="9" key="1">
    <citation type="journal article" date="2023" name="BMC Genomics">
        <title>Chromosome-level genome assemblies of Cutaneotrichosporon spp. (Trichosporonales, Basidiomycota) reveal imbalanced evolution between nucleotide sequences and chromosome synteny.</title>
        <authorList>
            <person name="Kobayashi Y."/>
            <person name="Kayamori A."/>
            <person name="Aoki K."/>
            <person name="Shiwa Y."/>
            <person name="Matsutani M."/>
            <person name="Fujita N."/>
            <person name="Sugita T."/>
            <person name="Iwasaki W."/>
            <person name="Tanaka N."/>
            <person name="Takashima M."/>
        </authorList>
    </citation>
    <scope>NUCLEOTIDE SEQUENCE</scope>
    <source>
        <strain evidence="9">HIS019</strain>
    </source>
</reference>
<dbReference type="SUPFAM" id="SSF143870">
    <property type="entry name" value="PF0523-like"/>
    <property type="match status" value="1"/>
</dbReference>
<dbReference type="PANTHER" id="PTHR15840:SF10">
    <property type="entry name" value="EKC_KEOPS COMPLEX SUBUNIT TPRKB"/>
    <property type="match status" value="1"/>
</dbReference>
<dbReference type="RefSeq" id="XP_060459104.1">
    <property type="nucleotide sequence ID" value="XM_060602740.1"/>
</dbReference>
<comment type="similarity">
    <text evidence="2 8">Belongs to the CGI121/TPRKB family.</text>
</comment>